<name>A0A167LW85_9GAMM</name>
<dbReference type="AlphaFoldDB" id="A0A167LW85"/>
<evidence type="ECO:0000313" key="2">
    <source>
        <dbReference type="EMBL" id="KZN65367.1"/>
    </source>
</evidence>
<protein>
    <submittedName>
        <fullName evidence="2">Uncharacterized protein</fullName>
    </submittedName>
</protein>
<dbReference type="Proteomes" id="UP000076661">
    <property type="component" value="Unassembled WGS sequence"/>
</dbReference>
<comment type="caution">
    <text evidence="2">The sequence shown here is derived from an EMBL/GenBank/DDBJ whole genome shotgun (WGS) entry which is preliminary data.</text>
</comment>
<evidence type="ECO:0000313" key="3">
    <source>
        <dbReference type="Proteomes" id="UP000076661"/>
    </source>
</evidence>
<evidence type="ECO:0000256" key="1">
    <source>
        <dbReference type="SAM" id="MobiDB-lite"/>
    </source>
</evidence>
<feature type="region of interest" description="Disordered" evidence="1">
    <location>
        <begin position="55"/>
        <end position="81"/>
    </location>
</feature>
<accession>A0A167LW85</accession>
<organism evidence="2 3">
    <name type="scientific">Pseudoalteromonas luteoviolacea S4060-1</name>
    <dbReference type="NCBI Taxonomy" id="1365257"/>
    <lineage>
        <taxon>Bacteria</taxon>
        <taxon>Pseudomonadati</taxon>
        <taxon>Pseudomonadota</taxon>
        <taxon>Gammaproteobacteria</taxon>
        <taxon>Alteromonadales</taxon>
        <taxon>Pseudoalteromonadaceae</taxon>
        <taxon>Pseudoalteromonas</taxon>
    </lineage>
</organism>
<reference evidence="2 3" key="1">
    <citation type="submission" date="2013-07" db="EMBL/GenBank/DDBJ databases">
        <title>Comparative Genomic and Metabolomic Analysis of Twelve Strains of Pseudoalteromonas luteoviolacea.</title>
        <authorList>
            <person name="Vynne N.G."/>
            <person name="Mansson M."/>
            <person name="Gram L."/>
        </authorList>
    </citation>
    <scope>NUCLEOTIDE SEQUENCE [LARGE SCALE GENOMIC DNA]</scope>
    <source>
        <strain evidence="2 3">S4060-1</strain>
    </source>
</reference>
<sequence>MSKLDKTEVLSAFEAAYEAVNGKKPEITIKPGWYSIDGGKNMRLADVAALTEELTSGNAGASKTEEKPAKKAPAKKAAPVKSSKVAAFKVVKANEDGYTAEEAWIVELAEKDHDCRLPRGVV</sequence>
<proteinExistence type="predicted"/>
<dbReference type="PATRIC" id="fig|1365257.3.peg.3012"/>
<dbReference type="RefSeq" id="WP_063373213.1">
    <property type="nucleotide sequence ID" value="NZ_AUXX01000022.1"/>
</dbReference>
<dbReference type="EMBL" id="AUXX01000022">
    <property type="protein sequence ID" value="KZN65367.1"/>
    <property type="molecule type" value="Genomic_DNA"/>
</dbReference>
<gene>
    <name evidence="2" type="ORF">N478_21600</name>
</gene>